<keyword evidence="5" id="KW-0598">Phosphotransferase system</keyword>
<keyword evidence="9" id="KW-1185">Reference proteome</keyword>
<dbReference type="PANTHER" id="PTHR45008:SF1">
    <property type="entry name" value="PTS SYSTEM GLUCOSE-SPECIFIC EIIA COMPONENT"/>
    <property type="match status" value="1"/>
</dbReference>
<dbReference type="EMBL" id="JAUSUQ010000001">
    <property type="protein sequence ID" value="MDQ0337476.1"/>
    <property type="molecule type" value="Genomic_DNA"/>
</dbReference>
<evidence type="ECO:0000256" key="1">
    <source>
        <dbReference type="ARBA" id="ARBA00004496"/>
    </source>
</evidence>
<organism evidence="8 9">
    <name type="scientific">Caldalkalibacillus uzonensis</name>
    <dbReference type="NCBI Taxonomy" id="353224"/>
    <lineage>
        <taxon>Bacteria</taxon>
        <taxon>Bacillati</taxon>
        <taxon>Bacillota</taxon>
        <taxon>Bacilli</taxon>
        <taxon>Bacillales</taxon>
        <taxon>Bacillaceae</taxon>
        <taxon>Caldalkalibacillus</taxon>
    </lineage>
</organism>
<evidence type="ECO:0000256" key="6">
    <source>
        <dbReference type="ARBA" id="ARBA00022777"/>
    </source>
</evidence>
<keyword evidence="4" id="KW-0808">Transferase</keyword>
<evidence type="ECO:0000313" key="8">
    <source>
        <dbReference type="EMBL" id="MDQ0337476.1"/>
    </source>
</evidence>
<evidence type="ECO:0000313" key="9">
    <source>
        <dbReference type="Proteomes" id="UP001232445"/>
    </source>
</evidence>
<dbReference type="InterPro" id="IPR001127">
    <property type="entry name" value="PTS_EIIA_1_perm"/>
</dbReference>
<dbReference type="InterPro" id="IPR050890">
    <property type="entry name" value="PTS_EIIA_component"/>
</dbReference>
<name>A0ABU0CM30_9BACI</name>
<keyword evidence="6" id="KW-0418">Kinase</keyword>
<dbReference type="NCBIfam" id="TIGR00830">
    <property type="entry name" value="PTBA"/>
    <property type="match status" value="1"/>
</dbReference>
<dbReference type="Pfam" id="PF00358">
    <property type="entry name" value="PTS_EIIA_1"/>
    <property type="match status" value="1"/>
</dbReference>
<dbReference type="RefSeq" id="WP_307334640.1">
    <property type="nucleotide sequence ID" value="NZ_JAUSUQ010000001.1"/>
</dbReference>
<comment type="subcellular location">
    <subcellularLocation>
        <location evidence="1">Cytoplasm</location>
    </subcellularLocation>
</comment>
<reference evidence="8 9" key="1">
    <citation type="submission" date="2023-07" db="EMBL/GenBank/DDBJ databases">
        <title>Genomic Encyclopedia of Type Strains, Phase IV (KMG-IV): sequencing the most valuable type-strain genomes for metagenomic binning, comparative biology and taxonomic classification.</title>
        <authorList>
            <person name="Goeker M."/>
        </authorList>
    </citation>
    <scope>NUCLEOTIDE SEQUENCE [LARGE SCALE GENOMIC DNA]</scope>
    <source>
        <strain evidence="8 9">DSM 17740</strain>
    </source>
</reference>
<dbReference type="PANTHER" id="PTHR45008">
    <property type="entry name" value="PTS SYSTEM GLUCOSE-SPECIFIC EIIA COMPONENT"/>
    <property type="match status" value="1"/>
</dbReference>
<evidence type="ECO:0000256" key="5">
    <source>
        <dbReference type="ARBA" id="ARBA00022683"/>
    </source>
</evidence>
<dbReference type="PROSITE" id="PS51093">
    <property type="entry name" value="PTS_EIIA_TYPE_1"/>
    <property type="match status" value="1"/>
</dbReference>
<comment type="caution">
    <text evidence="8">The sequence shown here is derived from an EMBL/GenBank/DDBJ whole genome shotgun (WGS) entry which is preliminary data.</text>
</comment>
<gene>
    <name evidence="8" type="ORF">J2S00_000246</name>
</gene>
<keyword evidence="2" id="KW-0813">Transport</keyword>
<proteinExistence type="predicted"/>
<dbReference type="Gene3D" id="2.70.70.10">
    <property type="entry name" value="Glucose Permease (Domain IIA)"/>
    <property type="match status" value="1"/>
</dbReference>
<evidence type="ECO:0000259" key="7">
    <source>
        <dbReference type="PROSITE" id="PS51093"/>
    </source>
</evidence>
<evidence type="ECO:0000256" key="3">
    <source>
        <dbReference type="ARBA" id="ARBA00022597"/>
    </source>
</evidence>
<accession>A0ABU0CM30</accession>
<evidence type="ECO:0000256" key="4">
    <source>
        <dbReference type="ARBA" id="ARBA00022679"/>
    </source>
</evidence>
<evidence type="ECO:0000256" key="2">
    <source>
        <dbReference type="ARBA" id="ARBA00022448"/>
    </source>
</evidence>
<sequence>MFKKWFGIKSKPSEETLVAPLSGQVVRLEEVPDPTFSQKMMGDGIAIQPDEGKAVAPVDGEVVQVFHTKHAVGIRSKAGVEILIHIGLDTVNMQGEGFEAHVKQGDKVKAGDLLITFDLGLVEEKAASTVTPVVITNGGHVENVQQIHHNKVTAGQHDLIKLKIKE</sequence>
<dbReference type="Proteomes" id="UP001232445">
    <property type="component" value="Unassembled WGS sequence"/>
</dbReference>
<dbReference type="InterPro" id="IPR011055">
    <property type="entry name" value="Dup_hybrid_motif"/>
</dbReference>
<protein>
    <submittedName>
        <fullName evidence="8">PTS system glucose-specific IIA component</fullName>
    </submittedName>
</protein>
<feature type="domain" description="PTS EIIA type-1" evidence="7">
    <location>
        <begin position="33"/>
        <end position="137"/>
    </location>
</feature>
<dbReference type="PROSITE" id="PS00371">
    <property type="entry name" value="PTS_EIIA_TYPE_1_HIS"/>
    <property type="match status" value="1"/>
</dbReference>
<dbReference type="SUPFAM" id="SSF51261">
    <property type="entry name" value="Duplicated hybrid motif"/>
    <property type="match status" value="1"/>
</dbReference>
<keyword evidence="3" id="KW-0762">Sugar transport</keyword>